<evidence type="ECO:0000256" key="5">
    <source>
        <dbReference type="ARBA" id="ARBA00012168"/>
    </source>
</evidence>
<evidence type="ECO:0000256" key="12">
    <source>
        <dbReference type="ARBA" id="ARBA00022898"/>
    </source>
</evidence>
<keyword evidence="7" id="KW-0056">Arginine metabolism</keyword>
<dbReference type="PROSITE" id="PS00600">
    <property type="entry name" value="AA_TRANSFER_CLASS_3"/>
    <property type="match status" value="1"/>
</dbReference>
<keyword evidence="17" id="KW-1185">Reference proteome</keyword>
<accession>A0A6C2CFK1</accession>
<dbReference type="GO" id="GO:0030170">
    <property type="term" value="F:pyridoxal phosphate binding"/>
    <property type="evidence" value="ECO:0007669"/>
    <property type="project" value="InterPro"/>
</dbReference>
<evidence type="ECO:0000256" key="6">
    <source>
        <dbReference type="ARBA" id="ARBA00012924"/>
    </source>
</evidence>
<evidence type="ECO:0000256" key="1">
    <source>
        <dbReference type="ARBA" id="ARBA00001933"/>
    </source>
</evidence>
<dbReference type="EC" id="2.6.1.13" evidence="6"/>
<dbReference type="Pfam" id="PF00202">
    <property type="entry name" value="Aminotran_3"/>
    <property type="match status" value="1"/>
</dbReference>
<dbReference type="Gene3D" id="3.40.640.10">
    <property type="entry name" value="Type I PLP-dependent aspartate aminotransferase-like (Major domain)"/>
    <property type="match status" value="1"/>
</dbReference>
<evidence type="ECO:0000256" key="4">
    <source>
        <dbReference type="ARBA" id="ARBA00005098"/>
    </source>
</evidence>
<evidence type="ECO:0000256" key="9">
    <source>
        <dbReference type="ARBA" id="ARBA00022679"/>
    </source>
</evidence>
<dbReference type="GO" id="GO:0004053">
    <property type="term" value="F:arginase activity"/>
    <property type="evidence" value="ECO:0007669"/>
    <property type="project" value="UniProtKB-EC"/>
</dbReference>
<dbReference type="UniPathway" id="UPA00098">
    <property type="reaction ID" value="UER00358"/>
</dbReference>
<dbReference type="Pfam" id="PF00491">
    <property type="entry name" value="Arginase"/>
    <property type="match status" value="1"/>
</dbReference>
<dbReference type="PANTHER" id="PTHR11986">
    <property type="entry name" value="AMINOTRANSFERASE CLASS III"/>
    <property type="match status" value="1"/>
</dbReference>
<comment type="pathway">
    <text evidence="4">Nitrogen metabolism; urea cycle; L-ornithine and urea from L-arginine: step 1/1.</text>
</comment>
<evidence type="ECO:0000256" key="10">
    <source>
        <dbReference type="ARBA" id="ARBA00022723"/>
    </source>
</evidence>
<keyword evidence="8 16" id="KW-0032">Aminotransferase</keyword>
<dbReference type="EMBL" id="SDKK01000032">
    <property type="protein sequence ID" value="TYC52446.1"/>
    <property type="molecule type" value="Genomic_DNA"/>
</dbReference>
<evidence type="ECO:0000256" key="13">
    <source>
        <dbReference type="ARBA" id="ARBA00023211"/>
    </source>
</evidence>
<dbReference type="Gene3D" id="3.90.1150.10">
    <property type="entry name" value="Aspartate Aminotransferase, domain 1"/>
    <property type="match status" value="1"/>
</dbReference>
<dbReference type="InterPro" id="IPR023696">
    <property type="entry name" value="Ureohydrolase_dom_sf"/>
</dbReference>
<organism evidence="16 17">
    <name type="scientific">Zoogloea oleivorans</name>
    <dbReference type="NCBI Taxonomy" id="1552750"/>
    <lineage>
        <taxon>Bacteria</taxon>
        <taxon>Pseudomonadati</taxon>
        <taxon>Pseudomonadota</taxon>
        <taxon>Betaproteobacteria</taxon>
        <taxon>Rhodocyclales</taxon>
        <taxon>Zoogloeaceae</taxon>
        <taxon>Zoogloea</taxon>
    </lineage>
</organism>
<dbReference type="EC" id="3.5.3.1" evidence="5"/>
<dbReference type="GO" id="GO:0042802">
    <property type="term" value="F:identical protein binding"/>
    <property type="evidence" value="ECO:0007669"/>
    <property type="project" value="TreeGrafter"/>
</dbReference>
<reference evidence="16 17" key="1">
    <citation type="submission" date="2019-01" db="EMBL/GenBank/DDBJ databases">
        <title>Zoogloea oleivorans genome sequencing and assembly.</title>
        <authorList>
            <person name="Tancsics A."/>
            <person name="Farkas M."/>
            <person name="Kriszt B."/>
            <person name="Maroti G."/>
            <person name="Horvath B."/>
        </authorList>
    </citation>
    <scope>NUCLEOTIDE SEQUENCE [LARGE SCALE GENOMIC DNA]</scope>
    <source>
        <strain evidence="16 17">Buc</strain>
    </source>
</reference>
<dbReference type="InterPro" id="IPR050103">
    <property type="entry name" value="Class-III_PLP-dep_AT"/>
</dbReference>
<dbReference type="PRINTS" id="PR00116">
    <property type="entry name" value="ARGINASE"/>
</dbReference>
<evidence type="ECO:0000256" key="14">
    <source>
        <dbReference type="ARBA" id="ARBA00030587"/>
    </source>
</evidence>
<dbReference type="SUPFAM" id="SSF53383">
    <property type="entry name" value="PLP-dependent transferases"/>
    <property type="match status" value="1"/>
</dbReference>
<dbReference type="GO" id="GO:0055129">
    <property type="term" value="P:L-proline biosynthetic process"/>
    <property type="evidence" value="ECO:0007669"/>
    <property type="project" value="UniProtKB-UniPathway"/>
</dbReference>
<dbReference type="FunFam" id="3.40.640.10:FF:000011">
    <property type="entry name" value="Ornithine aminotransferase"/>
    <property type="match status" value="1"/>
</dbReference>
<dbReference type="InterPro" id="IPR015422">
    <property type="entry name" value="PyrdxlP-dep_Trfase_small"/>
</dbReference>
<dbReference type="CDD" id="cd00610">
    <property type="entry name" value="OAT_like"/>
    <property type="match status" value="1"/>
</dbReference>
<comment type="caution">
    <text evidence="16">The sequence shown here is derived from an EMBL/GenBank/DDBJ whole genome shotgun (WGS) entry which is preliminary data.</text>
</comment>
<keyword evidence="13" id="KW-0464">Manganese</keyword>
<proteinExistence type="inferred from homology"/>
<comment type="similarity">
    <text evidence="15">Belongs to the arginase family.</text>
</comment>
<comment type="cofactor">
    <cofactor evidence="1">
        <name>pyridoxal 5'-phosphate</name>
        <dbReference type="ChEBI" id="CHEBI:597326"/>
    </cofactor>
</comment>
<dbReference type="PANTHER" id="PTHR11986:SF18">
    <property type="entry name" value="ORNITHINE AMINOTRANSFERASE, MITOCHONDRIAL"/>
    <property type="match status" value="1"/>
</dbReference>
<evidence type="ECO:0000256" key="7">
    <source>
        <dbReference type="ARBA" id="ARBA00022503"/>
    </source>
</evidence>
<dbReference type="InterPro" id="IPR015424">
    <property type="entry name" value="PyrdxlP-dep_Trfase"/>
</dbReference>
<evidence type="ECO:0000256" key="3">
    <source>
        <dbReference type="ARBA" id="ARBA00004998"/>
    </source>
</evidence>
<evidence type="ECO:0000256" key="2">
    <source>
        <dbReference type="ARBA" id="ARBA00001936"/>
    </source>
</evidence>
<dbReference type="CDD" id="cd09989">
    <property type="entry name" value="Arginase"/>
    <property type="match status" value="1"/>
</dbReference>
<keyword evidence="12" id="KW-0663">Pyridoxal phosphate</keyword>
<dbReference type="InterPro" id="IPR015421">
    <property type="entry name" value="PyrdxlP-dep_Trfase_major"/>
</dbReference>
<evidence type="ECO:0000256" key="11">
    <source>
        <dbReference type="ARBA" id="ARBA00022801"/>
    </source>
</evidence>
<dbReference type="SUPFAM" id="SSF52768">
    <property type="entry name" value="Arginase/deacetylase"/>
    <property type="match status" value="1"/>
</dbReference>
<dbReference type="InterPro" id="IPR006035">
    <property type="entry name" value="Ureohydrolase"/>
</dbReference>
<dbReference type="AlphaFoldDB" id="A0A6C2CFK1"/>
<name>A0A6C2CFK1_9RHOO</name>
<comment type="pathway">
    <text evidence="3">Amino-acid biosynthesis; L-proline biosynthesis; L-glutamate 5-semialdehyde from L-ornithine: step 1/1.</text>
</comment>
<dbReference type="InterPro" id="IPR010164">
    <property type="entry name" value="Orn_aminotrans"/>
</dbReference>
<keyword evidence="9 16" id="KW-0808">Transferase</keyword>
<sequence length="709" mass="74904">MPAPFAPSRPIHIVGVGSCLGAPIFGPASGPRALKNLGLEAHLRRLGIPAHWQALLEPSAPKPPHSPLNERLGTVSALLHDLANTVAGVCEEGAIPLVLGGDHAIGAGTWRGVARALAPRGKLGLIWIDAHLDAHTSLTTHSGNIHGMPMAALLGVGDETLTGLPGPHLDPAHVVIVGARSWEPEELTLLNKLGVKIFFMPEVKTRGLPAVLADALRIARTGTAGFGVSVDLDAIDCAKLPGTTCLVPDGLDPQELTDALHSLRNCADLAGFEVVEYVPERDKDGSGARWVADFAAAALGPTTAQLRDREQAYGAHNYAPLPVVFTRGEGVWLWDVEGRRYLDMMSAYSAVSFGHSHPRLVKALTEQAGSLALTSRAYSNDRLPLMLERLSALLGYDQALPVNTGLEAVETAIKAARKWAYKIKGVTDGQAEIIVCNNNFHGRSTTIVGFSSEAQYRDGFGPFPPGFRSIPFGDADALEAAITPNTAAFLFEPIQGEGGINIPPAGWLARCAEICRAHNVLLIADEVQTGLGRTGHILACNHDGVRPDGVILGKALGGGLLPVSAFLADEAVMQVFHPGDHGSTFGGNPLASAVAAEALSVLADDKLAERSATLGTYFLARLQAIDNPLIREVRGRGLLIGMELDTQRVGARVAAEALLARGLMTKDTHESVLRFAPPLVITKAELDWAVETIEDALTDLASRFSGAKP</sequence>
<dbReference type="GO" id="GO:0046872">
    <property type="term" value="F:metal ion binding"/>
    <property type="evidence" value="ECO:0007669"/>
    <property type="project" value="UniProtKB-KW"/>
</dbReference>
<dbReference type="Proteomes" id="UP000389128">
    <property type="component" value="Unassembled WGS sequence"/>
</dbReference>
<dbReference type="OrthoDB" id="3398487at2"/>
<dbReference type="InterPro" id="IPR005814">
    <property type="entry name" value="Aminotrans_3"/>
</dbReference>
<evidence type="ECO:0000313" key="17">
    <source>
        <dbReference type="Proteomes" id="UP000389128"/>
    </source>
</evidence>
<keyword evidence="11" id="KW-0378">Hydrolase</keyword>
<dbReference type="RefSeq" id="WP_148581351.1">
    <property type="nucleotide sequence ID" value="NZ_SDKK01000032.1"/>
</dbReference>
<dbReference type="NCBIfam" id="TIGR01885">
    <property type="entry name" value="Orn_aminotrans"/>
    <property type="match status" value="1"/>
</dbReference>
<evidence type="ECO:0000256" key="8">
    <source>
        <dbReference type="ARBA" id="ARBA00022576"/>
    </source>
</evidence>
<gene>
    <name evidence="16" type="primary">rocD</name>
    <name evidence="16" type="ORF">ETQ85_22775</name>
</gene>
<dbReference type="GO" id="GO:0004587">
    <property type="term" value="F:ornithine aminotransferase activity"/>
    <property type="evidence" value="ECO:0007669"/>
    <property type="project" value="UniProtKB-EC"/>
</dbReference>
<dbReference type="Gene3D" id="3.40.800.10">
    <property type="entry name" value="Ureohydrolase domain"/>
    <property type="match status" value="1"/>
</dbReference>
<evidence type="ECO:0000313" key="16">
    <source>
        <dbReference type="EMBL" id="TYC52446.1"/>
    </source>
</evidence>
<dbReference type="GO" id="GO:0006525">
    <property type="term" value="P:arginine metabolic process"/>
    <property type="evidence" value="ECO:0007669"/>
    <property type="project" value="UniProtKB-KW"/>
</dbReference>
<dbReference type="PROSITE" id="PS51409">
    <property type="entry name" value="ARGINASE_2"/>
    <property type="match status" value="1"/>
</dbReference>
<evidence type="ECO:0000256" key="15">
    <source>
        <dbReference type="PROSITE-ProRule" id="PRU00742"/>
    </source>
</evidence>
<protein>
    <recommendedName>
        <fullName evidence="14">Ornithine--oxo-acid aminotransferase</fullName>
        <ecNumber evidence="6">2.6.1.13</ecNumber>
        <ecNumber evidence="5">3.5.3.1</ecNumber>
    </recommendedName>
</protein>
<dbReference type="InterPro" id="IPR049704">
    <property type="entry name" value="Aminotrans_3_PPA_site"/>
</dbReference>
<comment type="cofactor">
    <cofactor evidence="2">
        <name>Mn(2+)</name>
        <dbReference type="ChEBI" id="CHEBI:29035"/>
    </cofactor>
</comment>
<dbReference type="InterPro" id="IPR014033">
    <property type="entry name" value="Arginase"/>
</dbReference>
<keyword evidence="10" id="KW-0479">Metal-binding</keyword>